<evidence type="ECO:0000313" key="13">
    <source>
        <dbReference type="Proteomes" id="UP000437068"/>
    </source>
</evidence>
<dbReference type="EMBL" id="QXGA01002268">
    <property type="protein sequence ID" value="KAE9100849.1"/>
    <property type="molecule type" value="Genomic_DNA"/>
</dbReference>
<evidence type="ECO:0000313" key="17">
    <source>
        <dbReference type="Proteomes" id="UP000460718"/>
    </source>
</evidence>
<evidence type="ECO:0000313" key="6">
    <source>
        <dbReference type="EMBL" id="KAE9100849.1"/>
    </source>
</evidence>
<feature type="signal peptide" evidence="1">
    <location>
        <begin position="1"/>
        <end position="24"/>
    </location>
</feature>
<proteinExistence type="predicted"/>
<dbReference type="Proteomes" id="UP000429523">
    <property type="component" value="Unassembled WGS sequence"/>
</dbReference>
<evidence type="ECO:0000313" key="5">
    <source>
        <dbReference type="EMBL" id="KAE9079815.1"/>
    </source>
</evidence>
<evidence type="ECO:0000313" key="8">
    <source>
        <dbReference type="EMBL" id="KAE9190396.1"/>
    </source>
</evidence>
<evidence type="ECO:0000313" key="9">
    <source>
        <dbReference type="EMBL" id="KAE9191078.1"/>
    </source>
</evidence>
<sequence>MSSCARRRWWKTFVQNSITLLVRAHGPAVCNRVVHAPGGIGHIGHGRYNRSFKAGK</sequence>
<dbReference type="EMBL" id="QXGD01002264">
    <property type="protein sequence ID" value="KAE9191078.1"/>
    <property type="molecule type" value="Genomic_DNA"/>
</dbReference>
<evidence type="ECO:0000313" key="11">
    <source>
        <dbReference type="Proteomes" id="UP000429523"/>
    </source>
</evidence>
<dbReference type="Proteomes" id="UP000437068">
    <property type="component" value="Unassembled WGS sequence"/>
</dbReference>
<evidence type="ECO:0000313" key="7">
    <source>
        <dbReference type="EMBL" id="KAE9179506.1"/>
    </source>
</evidence>
<dbReference type="EMBL" id="QXGB01002278">
    <property type="protein sequence ID" value="KAE9179506.1"/>
    <property type="molecule type" value="Genomic_DNA"/>
</dbReference>
<dbReference type="EMBL" id="QXGF01002108">
    <property type="protein sequence ID" value="KAE8926136.1"/>
    <property type="molecule type" value="Genomic_DNA"/>
</dbReference>
<gene>
    <name evidence="10" type="ORF">PF001_g22372</name>
    <name evidence="9" type="ORF">PF002_g24594</name>
    <name evidence="8" type="ORF">PF004_g21916</name>
    <name evidence="7" type="ORF">PF005_g23663</name>
    <name evidence="6" type="ORF">PF006_g22808</name>
    <name evidence="5" type="ORF">PF007_g23299</name>
    <name evidence="2" type="ORF">PF009_g23669</name>
    <name evidence="4" type="ORF">PF010_g22827</name>
    <name evidence="3" type="ORF">PF011_g22306</name>
</gene>
<dbReference type="EMBL" id="QXFZ01002181">
    <property type="protein sequence ID" value="KAE9079815.1"/>
    <property type="molecule type" value="Genomic_DNA"/>
</dbReference>
<keyword evidence="12" id="KW-1185">Reference proteome</keyword>
<evidence type="ECO:0000313" key="10">
    <source>
        <dbReference type="EMBL" id="KAE9284462.1"/>
    </source>
</evidence>
<dbReference type="EMBL" id="QXGC01002129">
    <property type="protein sequence ID" value="KAE9190396.1"/>
    <property type="molecule type" value="Genomic_DNA"/>
</dbReference>
<organism evidence="6 15">
    <name type="scientific">Phytophthora fragariae</name>
    <dbReference type="NCBI Taxonomy" id="53985"/>
    <lineage>
        <taxon>Eukaryota</taxon>
        <taxon>Sar</taxon>
        <taxon>Stramenopiles</taxon>
        <taxon>Oomycota</taxon>
        <taxon>Peronosporomycetes</taxon>
        <taxon>Peronosporales</taxon>
        <taxon>Peronosporaceae</taxon>
        <taxon>Phytophthora</taxon>
    </lineage>
</organism>
<evidence type="ECO:0000313" key="16">
    <source>
        <dbReference type="Proteomes" id="UP000441208"/>
    </source>
</evidence>
<evidence type="ECO:0000313" key="18">
    <source>
        <dbReference type="Proteomes" id="UP000476176"/>
    </source>
</evidence>
<dbReference type="EMBL" id="QXGE01002150">
    <property type="protein sequence ID" value="KAE9284462.1"/>
    <property type="molecule type" value="Genomic_DNA"/>
</dbReference>
<keyword evidence="1" id="KW-0732">Signal</keyword>
<dbReference type="AlphaFoldDB" id="A0A6A3RND2"/>
<dbReference type="Proteomes" id="UP000476176">
    <property type="component" value="Unassembled WGS sequence"/>
</dbReference>
<protein>
    <submittedName>
        <fullName evidence="6">Uncharacterized protein</fullName>
    </submittedName>
</protein>
<evidence type="ECO:0000313" key="15">
    <source>
        <dbReference type="Proteomes" id="UP000440732"/>
    </source>
</evidence>
<feature type="chain" id="PRO_5036380485" evidence="1">
    <location>
        <begin position="25"/>
        <end position="56"/>
    </location>
</feature>
<dbReference type="EMBL" id="QXFX01002231">
    <property type="protein sequence ID" value="KAE9079223.1"/>
    <property type="molecule type" value="Genomic_DNA"/>
</dbReference>
<dbReference type="EMBL" id="QXFW01002219">
    <property type="protein sequence ID" value="KAE8980752.1"/>
    <property type="molecule type" value="Genomic_DNA"/>
</dbReference>
<evidence type="ECO:0000313" key="19">
    <source>
        <dbReference type="Proteomes" id="UP000488956"/>
    </source>
</evidence>
<evidence type="ECO:0000256" key="1">
    <source>
        <dbReference type="SAM" id="SignalP"/>
    </source>
</evidence>
<accession>A0A6A3RND2</accession>
<dbReference type="Proteomes" id="UP000460718">
    <property type="component" value="Unassembled WGS sequence"/>
</dbReference>
<evidence type="ECO:0000313" key="4">
    <source>
        <dbReference type="EMBL" id="KAE9079223.1"/>
    </source>
</evidence>
<evidence type="ECO:0000313" key="2">
    <source>
        <dbReference type="EMBL" id="KAE8926136.1"/>
    </source>
</evidence>
<evidence type="ECO:0000313" key="12">
    <source>
        <dbReference type="Proteomes" id="UP000433483"/>
    </source>
</evidence>
<dbReference type="Proteomes" id="UP000441208">
    <property type="component" value="Unassembled WGS sequence"/>
</dbReference>
<evidence type="ECO:0000313" key="14">
    <source>
        <dbReference type="Proteomes" id="UP000440367"/>
    </source>
</evidence>
<reference evidence="11 12" key="1">
    <citation type="submission" date="2018-08" db="EMBL/GenBank/DDBJ databases">
        <title>Genomic investigation of the strawberry pathogen Phytophthora fragariae indicates pathogenicity is determined by transcriptional variation in three key races.</title>
        <authorList>
            <person name="Adams T.M."/>
            <person name="Armitage A.D."/>
            <person name="Sobczyk M.K."/>
            <person name="Bates H.J."/>
            <person name="Dunwell J.M."/>
            <person name="Nellist C.F."/>
            <person name="Harrison R.J."/>
        </authorList>
    </citation>
    <scope>NUCLEOTIDE SEQUENCE [LARGE SCALE GENOMIC DNA]</scope>
    <source>
        <strain evidence="10 13">A4</strain>
        <strain evidence="9 14">BC-1</strain>
        <strain evidence="8 18">BC-23</strain>
        <strain evidence="7 12">NOV-27</strain>
        <strain evidence="6 15">NOV-5</strain>
        <strain evidence="5 16">NOV-71</strain>
        <strain evidence="2 11">NOV-9</strain>
        <strain evidence="4 19">ONT-3</strain>
        <strain evidence="3 17">SCRP245</strain>
    </source>
</reference>
<evidence type="ECO:0000313" key="3">
    <source>
        <dbReference type="EMBL" id="KAE8980752.1"/>
    </source>
</evidence>
<comment type="caution">
    <text evidence="6">The sequence shown here is derived from an EMBL/GenBank/DDBJ whole genome shotgun (WGS) entry which is preliminary data.</text>
</comment>
<dbReference type="Proteomes" id="UP000488956">
    <property type="component" value="Unassembled WGS sequence"/>
</dbReference>
<dbReference type="Proteomes" id="UP000440367">
    <property type="component" value="Unassembled WGS sequence"/>
</dbReference>
<dbReference type="Proteomes" id="UP000440732">
    <property type="component" value="Unassembled WGS sequence"/>
</dbReference>
<dbReference type="Proteomes" id="UP000433483">
    <property type="component" value="Unassembled WGS sequence"/>
</dbReference>
<name>A0A6A3RND2_9STRA</name>